<dbReference type="InterPro" id="IPR016130">
    <property type="entry name" value="Tyr_Pase_AS"/>
</dbReference>
<dbReference type="Proteomes" id="UP000215027">
    <property type="component" value="Chromosome I"/>
</dbReference>
<dbReference type="Gene3D" id="3.90.190.10">
    <property type="entry name" value="Protein tyrosine phosphatase superfamily"/>
    <property type="match status" value="1"/>
</dbReference>
<sequence>MNPFHWLFDKFYPLIRFVYERLGGHRWFDKVGPQLWLGGAPTYERDYQFLLDNGITAVLDMRAEREGDRAFYDRHGINYRRLEVLDATVPADPYLSEGADWIDEQIEDGRTVLVHCAKGRGRSATLVAAYMMRHEALPYDECRDLMKEARPLVKLEDRHRRRLEAWHGRTQSGEVKQ</sequence>
<dbReference type="PROSITE" id="PS50054">
    <property type="entry name" value="TYR_PHOSPHATASE_DUAL"/>
    <property type="match status" value="1"/>
</dbReference>
<dbReference type="RefSeq" id="WP_095042273.1">
    <property type="nucleotide sequence ID" value="NZ_LN890655.1"/>
</dbReference>
<dbReference type="SMART" id="SM00195">
    <property type="entry name" value="DSPc"/>
    <property type="match status" value="1"/>
</dbReference>
<dbReference type="Pfam" id="PF00782">
    <property type="entry name" value="DSPc"/>
    <property type="match status" value="1"/>
</dbReference>
<dbReference type="SUPFAM" id="SSF52799">
    <property type="entry name" value="(Phosphotyrosine protein) phosphatases II"/>
    <property type="match status" value="1"/>
</dbReference>
<dbReference type="CDD" id="cd14498">
    <property type="entry name" value="DSP"/>
    <property type="match status" value="1"/>
</dbReference>
<feature type="domain" description="Tyrosine-protein phosphatase" evidence="3">
    <location>
        <begin position="27"/>
        <end position="172"/>
    </location>
</feature>
<proteinExistence type="predicted"/>
<dbReference type="InterPro" id="IPR000340">
    <property type="entry name" value="Dual-sp_phosphatase_cat-dom"/>
</dbReference>
<evidence type="ECO:0000313" key="5">
    <source>
        <dbReference type="EMBL" id="CUS02691.2"/>
    </source>
</evidence>
<protein>
    <recommendedName>
        <fullName evidence="7">Dual specificity protein phosphatase</fullName>
    </recommendedName>
</protein>
<dbReference type="EMBL" id="LN890655">
    <property type="protein sequence ID" value="CUS02691.2"/>
    <property type="molecule type" value="Genomic_DNA"/>
</dbReference>
<dbReference type="AlphaFoldDB" id="A0A160SYU6"/>
<dbReference type="InterPro" id="IPR029021">
    <property type="entry name" value="Prot-tyrosine_phosphatase-like"/>
</dbReference>
<evidence type="ECO:0000256" key="1">
    <source>
        <dbReference type="ARBA" id="ARBA00022801"/>
    </source>
</evidence>
<keyword evidence="2" id="KW-0904">Protein phosphatase</keyword>
<evidence type="ECO:0000256" key="2">
    <source>
        <dbReference type="ARBA" id="ARBA00022912"/>
    </source>
</evidence>
<dbReference type="PANTHER" id="PTHR47216">
    <property type="match status" value="1"/>
</dbReference>
<evidence type="ECO:0008006" key="7">
    <source>
        <dbReference type="Google" id="ProtNLM"/>
    </source>
</evidence>
<dbReference type="InterPro" id="IPR000387">
    <property type="entry name" value="Tyr_Pase_dom"/>
</dbReference>
<evidence type="ECO:0000313" key="6">
    <source>
        <dbReference type="Proteomes" id="UP000215027"/>
    </source>
</evidence>
<dbReference type="GO" id="GO:0004721">
    <property type="term" value="F:phosphoprotein phosphatase activity"/>
    <property type="evidence" value="ECO:0007669"/>
    <property type="project" value="UniProtKB-KW"/>
</dbReference>
<feature type="domain" description="Tyrosine specific protein phosphatases" evidence="4">
    <location>
        <begin position="92"/>
        <end position="161"/>
    </location>
</feature>
<dbReference type="KEGG" id="pbf:CFX0092_A0813"/>
<dbReference type="PROSITE" id="PS00383">
    <property type="entry name" value="TYR_PHOSPHATASE_1"/>
    <property type="match status" value="1"/>
</dbReference>
<dbReference type="OrthoDB" id="9806482at2"/>
<evidence type="ECO:0000259" key="4">
    <source>
        <dbReference type="PROSITE" id="PS50056"/>
    </source>
</evidence>
<dbReference type="PROSITE" id="PS50056">
    <property type="entry name" value="TYR_PHOSPHATASE_2"/>
    <property type="match status" value="1"/>
</dbReference>
<dbReference type="InterPro" id="IPR020422">
    <property type="entry name" value="TYR_PHOSPHATASE_DUAL_dom"/>
</dbReference>
<dbReference type="PANTHER" id="PTHR47216:SF4">
    <property type="entry name" value="OS01G0859400 PROTEIN"/>
    <property type="match status" value="1"/>
</dbReference>
<accession>A0A160SYU6</accession>
<name>A0A160SYU6_9CHLR</name>
<keyword evidence="6" id="KW-1185">Reference proteome</keyword>
<reference evidence="5" key="1">
    <citation type="submission" date="2016-01" db="EMBL/GenBank/DDBJ databases">
        <authorList>
            <person name="Mcilroy J.S."/>
            <person name="Karst M S."/>
            <person name="Albertsen M."/>
        </authorList>
    </citation>
    <scope>NUCLEOTIDE SEQUENCE</scope>
    <source>
        <strain evidence="5">Cfx-K</strain>
    </source>
</reference>
<gene>
    <name evidence="5" type="ORF">CFX0092_A0813</name>
</gene>
<evidence type="ECO:0000259" key="3">
    <source>
        <dbReference type="PROSITE" id="PS50054"/>
    </source>
</evidence>
<organism evidence="5 6">
    <name type="scientific">Candidatus Promineifilum breve</name>
    <dbReference type="NCBI Taxonomy" id="1806508"/>
    <lineage>
        <taxon>Bacteria</taxon>
        <taxon>Bacillati</taxon>
        <taxon>Chloroflexota</taxon>
        <taxon>Ardenticatenia</taxon>
        <taxon>Candidatus Promineifilales</taxon>
        <taxon>Candidatus Promineifilaceae</taxon>
        <taxon>Candidatus Promineifilum</taxon>
    </lineage>
</organism>
<keyword evidence="1 5" id="KW-0378">Hydrolase</keyword>